<dbReference type="GO" id="GO:0061513">
    <property type="term" value="F:glucose 6-phosphate:phosphate antiporter activity"/>
    <property type="evidence" value="ECO:0007669"/>
    <property type="project" value="TreeGrafter"/>
</dbReference>
<sequence length="469" mass="52375">MSSDSRGLYHRKNNEVTMFELFKPAAHTQRLPSDKVDSVYSRLRWQLFIGIFVGYAGYYLVRKNFSLAMPYLIEQGFSRGDLGVALGAVSIAYGLSKFLMGNVSDRSNPRYFLSAGLLLSALVMFCFGFMPWATGSITAMFILLFLNGWFQGMGWPACGRTMVHWWSRKERGEIVSVWNVAHNVGGGLIGPIFLLGLWMFNDDWRTAFYVPAFFAVLVAVFTWLVMRDTPQSCGLPPIEEYKNDYPDDYDKSHENEMTAKEIFFKYVFNNKLLWSIAIANAFVYLIRYGVLDWAPVYLKEAKHFTVDKSSWAYFLYEWAGIPGTLLCGWISDKVFKGRRAPAGILFMVLVTLAVLVYWFNPAGNPAVDMAALVAIGFLIYGPVMLIGLYALELAPKKAAGTAAGLTGLFGYLGGAVAANAILGYTVDHFGWDGGFMVLVASCVLSVLCLIYAFVGERAHHNDKLKQATI</sequence>
<accession>A0A0X1L1X3</accession>
<dbReference type="AlphaFoldDB" id="A0A0X1L1X3"/>
<dbReference type="PROSITE" id="PS00942">
    <property type="entry name" value="GLPT"/>
    <property type="match status" value="1"/>
</dbReference>
<gene>
    <name evidence="10" type="ORF">VchoM_02551</name>
</gene>
<dbReference type="Proteomes" id="UP000004687">
    <property type="component" value="Unassembled WGS sequence"/>
</dbReference>
<dbReference type="InterPro" id="IPR021159">
    <property type="entry name" value="Sugar-P_transporter_CS"/>
</dbReference>
<feature type="transmembrane region" description="Helical" evidence="8">
    <location>
        <begin position="206"/>
        <end position="226"/>
    </location>
</feature>
<dbReference type="SUPFAM" id="SSF103473">
    <property type="entry name" value="MFS general substrate transporter"/>
    <property type="match status" value="1"/>
</dbReference>
<feature type="transmembrane region" description="Helical" evidence="8">
    <location>
        <begin position="403"/>
        <end position="422"/>
    </location>
</feature>
<evidence type="ECO:0000313" key="10">
    <source>
        <dbReference type="EMBL" id="EET24524.1"/>
    </source>
</evidence>
<protein>
    <recommendedName>
        <fullName evidence="7">Glycerol-3-phosphate transporter</fullName>
    </recommendedName>
</protein>
<dbReference type="GO" id="GO:0015169">
    <property type="term" value="F:glycerol-3-phosphate transmembrane transporter activity"/>
    <property type="evidence" value="ECO:0007669"/>
    <property type="project" value="UniProtKB-UniRule"/>
</dbReference>
<dbReference type="FunFam" id="1.20.1250.20:FF:000016">
    <property type="entry name" value="Glycerol-3-phosphate transporter"/>
    <property type="match status" value="1"/>
</dbReference>
<evidence type="ECO:0000256" key="3">
    <source>
        <dbReference type="ARBA" id="ARBA00022475"/>
    </source>
</evidence>
<reference evidence="10" key="2">
    <citation type="submission" date="2008-07" db="EMBL/GenBank/DDBJ databases">
        <authorList>
            <consortium name="Broad Institute Genome Sequencing Platform"/>
            <person name="Colwell R."/>
            <person name="Grim C.J."/>
            <person name="Young S."/>
            <person name="Jaffe D."/>
            <person name="Gnerre S."/>
            <person name="Berlin A."/>
            <person name="Heiman D."/>
            <person name="Hepburn T."/>
            <person name="Shea T."/>
            <person name="Sykes S."/>
            <person name="Alvarado L."/>
            <person name="Kodira C."/>
            <person name="Heidelberg J."/>
            <person name="Lander E."/>
            <person name="Galagan J."/>
            <person name="Nusbaum C."/>
            <person name="Birren B."/>
        </authorList>
    </citation>
    <scope>NUCLEOTIDE SEQUENCE [LARGE SCALE GENOMIC DNA]</scope>
    <source>
        <strain evidence="10">MO10</strain>
    </source>
</reference>
<name>A0A0X1L1X3_VIBCO</name>
<dbReference type="GO" id="GO:0035435">
    <property type="term" value="P:phosphate ion transmembrane transport"/>
    <property type="evidence" value="ECO:0007669"/>
    <property type="project" value="TreeGrafter"/>
</dbReference>
<dbReference type="NCBIfam" id="TIGR00712">
    <property type="entry name" value="glpT"/>
    <property type="match status" value="1"/>
</dbReference>
<evidence type="ECO:0000256" key="8">
    <source>
        <dbReference type="SAM" id="Phobius"/>
    </source>
</evidence>
<comment type="subcellular location">
    <subcellularLocation>
        <location evidence="1">Cell membrane</location>
        <topology evidence="1">Multi-pass membrane protein</topology>
    </subcellularLocation>
</comment>
<dbReference type="NCBIfam" id="NF008433">
    <property type="entry name" value="PRK11273.1"/>
    <property type="match status" value="1"/>
</dbReference>
<comment type="similarity">
    <text evidence="2">Belongs to the major facilitator superfamily. Organophosphate:Pi antiporter (OPA) (TC 2.A.1.4) family.</text>
</comment>
<dbReference type="PANTHER" id="PTHR43826:SF6">
    <property type="entry name" value="GLYCEROL-3-PHOSPHATE TRANSPORTER"/>
    <property type="match status" value="1"/>
</dbReference>
<dbReference type="PANTHER" id="PTHR43826">
    <property type="entry name" value="GLUCOSE-6-PHOSPHATE EXCHANGER SLC37A4"/>
    <property type="match status" value="1"/>
</dbReference>
<dbReference type="InterPro" id="IPR036259">
    <property type="entry name" value="MFS_trans_sf"/>
</dbReference>
<dbReference type="PROSITE" id="PS50850">
    <property type="entry name" value="MFS"/>
    <property type="match status" value="1"/>
</dbReference>
<feature type="transmembrane region" description="Helical" evidence="8">
    <location>
        <begin position="111"/>
        <end position="133"/>
    </location>
</feature>
<feature type="domain" description="Major facilitator superfamily (MFS) profile" evidence="9">
    <location>
        <begin position="43"/>
        <end position="457"/>
    </location>
</feature>
<keyword evidence="3" id="KW-1003">Cell membrane</keyword>
<evidence type="ECO:0000256" key="6">
    <source>
        <dbReference type="ARBA" id="ARBA00023136"/>
    </source>
</evidence>
<feature type="transmembrane region" description="Helical" evidence="8">
    <location>
        <begin position="81"/>
        <end position="99"/>
    </location>
</feature>
<reference evidence="10" key="1">
    <citation type="submission" date="2005-09" db="EMBL/GenBank/DDBJ databases">
        <title>Annotation of Vibrio cholerae MO10.</title>
        <authorList>
            <person name="Colwell R."/>
            <person name="Grim C.J."/>
            <person name="Young S."/>
            <person name="Jaffe D."/>
            <person name="Gnerre S."/>
            <person name="Berlin A."/>
            <person name="Heiman D."/>
            <person name="Hepburn T."/>
            <person name="Shea T."/>
            <person name="Sykes S."/>
            <person name="Yandava C."/>
            <person name="Alvarado L."/>
            <person name="Kodira C."/>
            <person name="Borodovsky M."/>
            <person name="Heidelberg J."/>
            <person name="Lander E."/>
            <person name="Galagan J."/>
            <person name="Nusbaum C."/>
            <person name="Birren B."/>
        </authorList>
    </citation>
    <scope>NUCLEOTIDE SEQUENCE [LARGE SCALE GENOMIC DNA]</scope>
    <source>
        <strain evidence="10">MO10</strain>
    </source>
</reference>
<dbReference type="NCBIfam" id="TIGR00881">
    <property type="entry name" value="2A0104"/>
    <property type="match status" value="1"/>
</dbReference>
<organism evidence="10">
    <name type="scientific">Vibrio cholerae (strain MO10)</name>
    <dbReference type="NCBI Taxonomy" id="345072"/>
    <lineage>
        <taxon>Bacteria</taxon>
        <taxon>Pseudomonadati</taxon>
        <taxon>Pseudomonadota</taxon>
        <taxon>Gammaproteobacteria</taxon>
        <taxon>Vibrionales</taxon>
        <taxon>Vibrionaceae</taxon>
        <taxon>Vibrio</taxon>
    </lineage>
</organism>
<feature type="transmembrane region" description="Helical" evidence="8">
    <location>
        <begin position="180"/>
        <end position="200"/>
    </location>
</feature>
<dbReference type="Pfam" id="PF07690">
    <property type="entry name" value="MFS_1"/>
    <property type="match status" value="1"/>
</dbReference>
<dbReference type="GO" id="GO:0005886">
    <property type="term" value="C:plasma membrane"/>
    <property type="evidence" value="ECO:0007669"/>
    <property type="project" value="UniProtKB-SubCell"/>
</dbReference>
<keyword evidence="4 8" id="KW-0812">Transmembrane</keyword>
<proteinExistence type="inferred from homology"/>
<feature type="transmembrane region" description="Helical" evidence="8">
    <location>
        <begin position="139"/>
        <end position="159"/>
    </location>
</feature>
<dbReference type="HOGENOM" id="CLU_001265_31_0_6"/>
<dbReference type="PIRSF" id="PIRSF002808">
    <property type="entry name" value="Hexose_phosphate_transp"/>
    <property type="match status" value="1"/>
</dbReference>
<dbReference type="Gene3D" id="1.20.1250.20">
    <property type="entry name" value="MFS general substrate transporter like domains"/>
    <property type="match status" value="2"/>
</dbReference>
<feature type="transmembrane region" description="Helical" evidence="8">
    <location>
        <begin position="434"/>
        <end position="454"/>
    </location>
</feature>
<dbReference type="InterPro" id="IPR051337">
    <property type="entry name" value="OPA_Antiporter"/>
</dbReference>
<keyword evidence="6 8" id="KW-0472">Membrane</keyword>
<evidence type="ECO:0000256" key="4">
    <source>
        <dbReference type="ARBA" id="ARBA00022692"/>
    </source>
</evidence>
<dbReference type="InterPro" id="IPR000849">
    <property type="entry name" value="Sugar_P_transporter"/>
</dbReference>
<feature type="transmembrane region" description="Helical" evidence="8">
    <location>
        <begin position="371"/>
        <end position="391"/>
    </location>
</feature>
<dbReference type="InterPro" id="IPR005267">
    <property type="entry name" value="G3P_transporter"/>
</dbReference>
<feature type="transmembrane region" description="Helical" evidence="8">
    <location>
        <begin position="272"/>
        <end position="291"/>
    </location>
</feature>
<feature type="transmembrane region" description="Helical" evidence="8">
    <location>
        <begin position="342"/>
        <end position="359"/>
    </location>
</feature>
<evidence type="ECO:0000256" key="5">
    <source>
        <dbReference type="ARBA" id="ARBA00022989"/>
    </source>
</evidence>
<evidence type="ECO:0000256" key="7">
    <source>
        <dbReference type="NCBIfam" id="TIGR00712"/>
    </source>
</evidence>
<evidence type="ECO:0000256" key="2">
    <source>
        <dbReference type="ARBA" id="ARBA00009598"/>
    </source>
</evidence>
<feature type="transmembrane region" description="Helical" evidence="8">
    <location>
        <begin position="311"/>
        <end position="330"/>
    </location>
</feature>
<dbReference type="CDD" id="cd17345">
    <property type="entry name" value="MFS_GlpT"/>
    <property type="match status" value="1"/>
</dbReference>
<feature type="transmembrane region" description="Helical" evidence="8">
    <location>
        <begin position="43"/>
        <end position="61"/>
    </location>
</feature>
<keyword evidence="5 8" id="KW-1133">Transmembrane helix</keyword>
<dbReference type="InterPro" id="IPR011701">
    <property type="entry name" value="MFS"/>
</dbReference>
<dbReference type="FunFam" id="1.20.1250.20:FF:000007">
    <property type="entry name" value="Glycerol-3-phosphate transporter"/>
    <property type="match status" value="1"/>
</dbReference>
<dbReference type="InterPro" id="IPR020846">
    <property type="entry name" value="MFS_dom"/>
</dbReference>
<evidence type="ECO:0000259" key="9">
    <source>
        <dbReference type="PROSITE" id="PS50850"/>
    </source>
</evidence>
<evidence type="ECO:0000256" key="1">
    <source>
        <dbReference type="ARBA" id="ARBA00004651"/>
    </source>
</evidence>
<dbReference type="EMBL" id="DS990137">
    <property type="protein sequence ID" value="EET24524.1"/>
    <property type="molecule type" value="Genomic_DNA"/>
</dbReference>